<feature type="transmembrane region" description="Helical" evidence="1">
    <location>
        <begin position="126"/>
        <end position="144"/>
    </location>
</feature>
<proteinExistence type="predicted"/>
<keyword evidence="1" id="KW-0812">Transmembrane</keyword>
<dbReference type="RefSeq" id="WP_203931314.1">
    <property type="nucleotide sequence ID" value="NZ_BOPH01000088.1"/>
</dbReference>
<gene>
    <name evidence="2" type="ORF">Voc01_063610</name>
</gene>
<dbReference type="AlphaFoldDB" id="A0A8J3ZWN9"/>
<evidence type="ECO:0000256" key="1">
    <source>
        <dbReference type="SAM" id="Phobius"/>
    </source>
</evidence>
<keyword evidence="3" id="KW-1185">Reference proteome</keyword>
<sequence length="276" mass="28433">MTHLAGSTAIGLVVGAIVAVAIRHAHDPAAAGLTLPMEDLEAAGMALGAGLIVGPFLAAMFTSARLLTATALAAGVGGPVLAAVFLGTLDGGAAGGADRFLAWTLAVTATYTLAGVTTAPDVVPRDVLVAAVTAVVALSGVALLEQTRQDRWRTWDVTHSDVALVLPDLPGFAPTGMRLDRAGIDVELTGPAGTVLVELLDREASLVRRCDGTRCWDRPGDRWSAGSVVARRHAGRLVQIRVADGGSAVVPVDVPLRPVSADRLARLPVLRPRYVD</sequence>
<dbReference type="EMBL" id="BOPH01000088">
    <property type="protein sequence ID" value="GIJ71444.1"/>
    <property type="molecule type" value="Genomic_DNA"/>
</dbReference>
<feature type="transmembrane region" description="Helical" evidence="1">
    <location>
        <begin position="67"/>
        <end position="88"/>
    </location>
</feature>
<feature type="transmembrane region" description="Helical" evidence="1">
    <location>
        <begin position="6"/>
        <end position="22"/>
    </location>
</feature>
<keyword evidence="1" id="KW-1133">Transmembrane helix</keyword>
<comment type="caution">
    <text evidence="2">The sequence shown here is derived from an EMBL/GenBank/DDBJ whole genome shotgun (WGS) entry which is preliminary data.</text>
</comment>
<evidence type="ECO:0000313" key="2">
    <source>
        <dbReference type="EMBL" id="GIJ71444.1"/>
    </source>
</evidence>
<evidence type="ECO:0000313" key="3">
    <source>
        <dbReference type="Proteomes" id="UP000635606"/>
    </source>
</evidence>
<accession>A0A8J3ZWN9</accession>
<keyword evidence="1" id="KW-0472">Membrane</keyword>
<protein>
    <submittedName>
        <fullName evidence="2">Uncharacterized protein</fullName>
    </submittedName>
</protein>
<feature type="transmembrane region" description="Helical" evidence="1">
    <location>
        <begin position="42"/>
        <end position="61"/>
    </location>
</feature>
<reference evidence="2" key="1">
    <citation type="submission" date="2021-01" db="EMBL/GenBank/DDBJ databases">
        <title>Whole genome shotgun sequence of Virgisporangium ochraceum NBRC 16418.</title>
        <authorList>
            <person name="Komaki H."/>
            <person name="Tamura T."/>
        </authorList>
    </citation>
    <scope>NUCLEOTIDE SEQUENCE</scope>
    <source>
        <strain evidence="2">NBRC 16418</strain>
    </source>
</reference>
<organism evidence="2 3">
    <name type="scientific">Virgisporangium ochraceum</name>
    <dbReference type="NCBI Taxonomy" id="65505"/>
    <lineage>
        <taxon>Bacteria</taxon>
        <taxon>Bacillati</taxon>
        <taxon>Actinomycetota</taxon>
        <taxon>Actinomycetes</taxon>
        <taxon>Micromonosporales</taxon>
        <taxon>Micromonosporaceae</taxon>
        <taxon>Virgisporangium</taxon>
    </lineage>
</organism>
<dbReference type="Proteomes" id="UP000635606">
    <property type="component" value="Unassembled WGS sequence"/>
</dbReference>
<name>A0A8J3ZWN9_9ACTN</name>